<dbReference type="InterPro" id="IPR001452">
    <property type="entry name" value="SH3_domain"/>
</dbReference>
<dbReference type="GO" id="GO:0019075">
    <property type="term" value="P:virus maturation"/>
    <property type="evidence" value="ECO:0007669"/>
    <property type="project" value="TreeGrafter"/>
</dbReference>
<dbReference type="Pfam" id="PF07653">
    <property type="entry name" value="SH3_2"/>
    <property type="match status" value="1"/>
</dbReference>
<evidence type="ECO:0000259" key="4">
    <source>
        <dbReference type="PROSITE" id="PS50002"/>
    </source>
</evidence>
<dbReference type="Gene3D" id="2.100.10.50">
    <property type="match status" value="1"/>
</dbReference>
<keyword evidence="8" id="KW-1185">Reference proteome</keyword>
<dbReference type="Proteomes" id="UP001174909">
    <property type="component" value="Unassembled WGS sequence"/>
</dbReference>
<feature type="domain" description="BAR" evidence="5">
    <location>
        <begin position="216"/>
        <end position="459"/>
    </location>
</feature>
<reference evidence="7" key="1">
    <citation type="submission" date="2023-03" db="EMBL/GenBank/DDBJ databases">
        <authorList>
            <person name="Steffen K."/>
            <person name="Cardenas P."/>
        </authorList>
    </citation>
    <scope>NUCLEOTIDE SEQUENCE</scope>
</reference>
<sequence length="541" mass="60639">MSGEWAIIEPMEGEEAITDICLLAKKEKVPSGYAVIDLTVDGKKADFAEGSMFGSTKRYLAYTRKVPSALRGRLSLVDLKVILSSDRSPLGYLPLAHTHDDNTKAFSHKVLVMKVAPHEQATRAVRELQILSASRKEDVQLGFTRLPDINGFSICFKVGEVGRRNSAPTTKPAPVEAANKEGTTLARKVRSATDGLQFKLSAMVEKKQYLIQYTIEKMGKAESVTTFDTEYETLSQQLEAIRTSTEKIAAHVQYLIQPHPGVRLEENIYSRIDKQKPHRSETEELLGAELGKSSSAFGTDVPEYGAYLRQCGAAEVKMGQALLLYHSRVQKEFLTPLRAFLEVDVKNVMREKKTLSVKRLDLDAAKSRTRKLTGDKLMQAEIELRVAQAEFDVQLSKIRDGTKKVISTHVHYMGYLKSFMSAQKEYHRECFSQLESIDTDDILPPVRPPRPPQFRGAEGEEQGEATENNSSTFVVNGIELDREETRQAKVLYDYDPVDENEIAVYCDELIKVTPVPGDDDYIMAESKGKFGKIPLAYVELM</sequence>
<feature type="region of interest" description="Disordered" evidence="3">
    <location>
        <begin position="441"/>
        <end position="469"/>
    </location>
</feature>
<evidence type="ECO:0000259" key="5">
    <source>
        <dbReference type="PROSITE" id="PS51021"/>
    </source>
</evidence>
<evidence type="ECO:0000256" key="1">
    <source>
        <dbReference type="ARBA" id="ARBA00022443"/>
    </source>
</evidence>
<dbReference type="GO" id="GO:0005770">
    <property type="term" value="C:late endosome"/>
    <property type="evidence" value="ECO:0007669"/>
    <property type="project" value="TreeGrafter"/>
</dbReference>
<dbReference type="PROSITE" id="PS51021">
    <property type="entry name" value="BAR"/>
    <property type="match status" value="1"/>
</dbReference>
<gene>
    <name evidence="7" type="ORF">GBAR_LOCUS13380</name>
</gene>
<dbReference type="InterPro" id="IPR004148">
    <property type="entry name" value="BAR_dom"/>
</dbReference>
<dbReference type="PANTHER" id="PTHR31547">
    <property type="entry name" value="MULTIVESICULAR BODY SUBUNIT 12B"/>
    <property type="match status" value="1"/>
</dbReference>
<evidence type="ECO:0000256" key="2">
    <source>
        <dbReference type="PROSITE-ProRule" id="PRU00192"/>
    </source>
</evidence>
<protein>
    <submittedName>
        <fullName evidence="7">Endophilin-B1</fullName>
    </submittedName>
</protein>
<evidence type="ECO:0000313" key="8">
    <source>
        <dbReference type="Proteomes" id="UP001174909"/>
    </source>
</evidence>
<dbReference type="Pfam" id="PF10240">
    <property type="entry name" value="DUF2464"/>
    <property type="match status" value="1"/>
</dbReference>
<evidence type="ECO:0000313" key="7">
    <source>
        <dbReference type="EMBL" id="CAI8022864.1"/>
    </source>
</evidence>
<evidence type="ECO:0000259" key="6">
    <source>
        <dbReference type="PROSITE" id="PS51498"/>
    </source>
</evidence>
<dbReference type="GO" id="GO:0000813">
    <property type="term" value="C:ESCRT I complex"/>
    <property type="evidence" value="ECO:0007669"/>
    <property type="project" value="InterPro"/>
</dbReference>
<organism evidence="7 8">
    <name type="scientific">Geodia barretti</name>
    <name type="common">Barrett's horny sponge</name>
    <dbReference type="NCBI Taxonomy" id="519541"/>
    <lineage>
        <taxon>Eukaryota</taxon>
        <taxon>Metazoa</taxon>
        <taxon>Porifera</taxon>
        <taxon>Demospongiae</taxon>
        <taxon>Heteroscleromorpha</taxon>
        <taxon>Tetractinellida</taxon>
        <taxon>Astrophorina</taxon>
        <taxon>Geodiidae</taxon>
        <taxon>Geodia</taxon>
    </lineage>
</organism>
<dbReference type="SMART" id="SM00721">
    <property type="entry name" value="BAR"/>
    <property type="match status" value="1"/>
</dbReference>
<dbReference type="Pfam" id="PF03114">
    <property type="entry name" value="BAR"/>
    <property type="match status" value="1"/>
</dbReference>
<dbReference type="InterPro" id="IPR036028">
    <property type="entry name" value="SH3-like_dom_sf"/>
</dbReference>
<dbReference type="InterPro" id="IPR023341">
    <property type="entry name" value="MABP"/>
</dbReference>
<feature type="domain" description="MABP" evidence="6">
    <location>
        <begin position="14"/>
        <end position="160"/>
    </location>
</feature>
<dbReference type="AlphaFoldDB" id="A0AA35S4L4"/>
<comment type="caution">
    <text evidence="7">The sequence shown here is derived from an EMBL/GenBank/DDBJ whole genome shotgun (WGS) entry which is preliminary data.</text>
</comment>
<proteinExistence type="predicted"/>
<dbReference type="PANTHER" id="PTHR31547:SF1">
    <property type="entry name" value="MULTIVESICULAR BODY SUBUNIT 12B"/>
    <property type="match status" value="1"/>
</dbReference>
<dbReference type="Gene3D" id="1.20.1270.60">
    <property type="entry name" value="Arfaptin homology (AH) domain/BAR domain"/>
    <property type="match status" value="1"/>
</dbReference>
<dbReference type="SMART" id="SM00326">
    <property type="entry name" value="SH3"/>
    <property type="match status" value="1"/>
</dbReference>
<dbReference type="InterPro" id="IPR018798">
    <property type="entry name" value="MVB12A/B"/>
</dbReference>
<name>A0AA35S4L4_GEOBA</name>
<dbReference type="SUPFAM" id="SSF50044">
    <property type="entry name" value="SH3-domain"/>
    <property type="match status" value="1"/>
</dbReference>
<evidence type="ECO:0000256" key="3">
    <source>
        <dbReference type="SAM" id="MobiDB-lite"/>
    </source>
</evidence>
<dbReference type="GO" id="GO:0042058">
    <property type="term" value="P:regulation of epidermal growth factor receptor signaling pathway"/>
    <property type="evidence" value="ECO:0007669"/>
    <property type="project" value="TreeGrafter"/>
</dbReference>
<dbReference type="EMBL" id="CASHTH010001979">
    <property type="protein sequence ID" value="CAI8022864.1"/>
    <property type="molecule type" value="Genomic_DNA"/>
</dbReference>
<keyword evidence="1 2" id="KW-0728">SH3 domain</keyword>
<dbReference type="Gene3D" id="2.30.30.40">
    <property type="entry name" value="SH3 Domains"/>
    <property type="match status" value="1"/>
</dbReference>
<feature type="domain" description="SH3" evidence="4">
    <location>
        <begin position="483"/>
        <end position="541"/>
    </location>
</feature>
<dbReference type="PROSITE" id="PS51498">
    <property type="entry name" value="MABP"/>
    <property type="match status" value="1"/>
</dbReference>
<dbReference type="InterPro" id="IPR027267">
    <property type="entry name" value="AH/BAR_dom_sf"/>
</dbReference>
<accession>A0AA35S4L4</accession>
<dbReference type="PROSITE" id="PS50002">
    <property type="entry name" value="SH3"/>
    <property type="match status" value="1"/>
</dbReference>
<dbReference type="InterPro" id="IPR040297">
    <property type="entry name" value="MVB12B"/>
</dbReference>
<dbReference type="GO" id="GO:0046755">
    <property type="term" value="P:viral budding"/>
    <property type="evidence" value="ECO:0007669"/>
    <property type="project" value="TreeGrafter"/>
</dbReference>
<dbReference type="SUPFAM" id="SSF103657">
    <property type="entry name" value="BAR/IMD domain-like"/>
    <property type="match status" value="1"/>
</dbReference>